<evidence type="ECO:0000256" key="2">
    <source>
        <dbReference type="SAM" id="SignalP"/>
    </source>
</evidence>
<gene>
    <name evidence="3" type="ORF">WDU96_10835</name>
</gene>
<keyword evidence="2" id="KW-0732">Signal</keyword>
<protein>
    <recommendedName>
        <fullName evidence="5">Secreted protein</fullName>
    </recommendedName>
</protein>
<sequence>MTRISKIILTVGVALGALTVGSVGGAAVAQTSGILAPWGVTTEDGDEQTMPKPDYNTNHAGQTYGSAALAPTPELEPDLIEAMATNGKIGYVIKSELDIATGAAAVATFKSPEEALAWQEARSAEPIPVTVYEQDGRTVVGTFLVDGRK</sequence>
<evidence type="ECO:0008006" key="5">
    <source>
        <dbReference type="Google" id="ProtNLM"/>
    </source>
</evidence>
<evidence type="ECO:0000256" key="1">
    <source>
        <dbReference type="SAM" id="MobiDB-lite"/>
    </source>
</evidence>
<feature type="region of interest" description="Disordered" evidence="1">
    <location>
        <begin position="39"/>
        <end position="60"/>
    </location>
</feature>
<feature type="chain" id="PRO_5045805901" description="Secreted protein" evidence="2">
    <location>
        <begin position="30"/>
        <end position="149"/>
    </location>
</feature>
<accession>A0ABU8LV05</accession>
<dbReference type="Proteomes" id="UP001368654">
    <property type="component" value="Unassembled WGS sequence"/>
</dbReference>
<comment type="caution">
    <text evidence="3">The sequence shown here is derived from an EMBL/GenBank/DDBJ whole genome shotgun (WGS) entry which is preliminary data.</text>
</comment>
<dbReference type="EMBL" id="JBBDGL010000003">
    <property type="protein sequence ID" value="MEJ1156090.1"/>
    <property type="molecule type" value="Genomic_DNA"/>
</dbReference>
<feature type="signal peptide" evidence="2">
    <location>
        <begin position="1"/>
        <end position="29"/>
    </location>
</feature>
<name>A0ABU8LV05_9MICO</name>
<dbReference type="RefSeq" id="WP_337338536.1">
    <property type="nucleotide sequence ID" value="NZ_JBBDGL010000003.1"/>
</dbReference>
<organism evidence="3 4">
    <name type="scientific">Microbacterium marmarense</name>
    <dbReference type="NCBI Taxonomy" id="3122051"/>
    <lineage>
        <taxon>Bacteria</taxon>
        <taxon>Bacillati</taxon>
        <taxon>Actinomycetota</taxon>
        <taxon>Actinomycetes</taxon>
        <taxon>Micrococcales</taxon>
        <taxon>Microbacteriaceae</taxon>
        <taxon>Microbacterium</taxon>
    </lineage>
</organism>
<evidence type="ECO:0000313" key="4">
    <source>
        <dbReference type="Proteomes" id="UP001368654"/>
    </source>
</evidence>
<reference evidence="3 4" key="1">
    <citation type="submission" date="2024-02" db="EMBL/GenBank/DDBJ databases">
        <authorList>
            <person name="Saticioglu I.B."/>
        </authorList>
    </citation>
    <scope>NUCLEOTIDE SEQUENCE [LARGE SCALE GENOMIC DNA]</scope>
    <source>
        <strain evidence="3 4">Mu-86</strain>
    </source>
</reference>
<keyword evidence="4" id="KW-1185">Reference proteome</keyword>
<proteinExistence type="predicted"/>
<evidence type="ECO:0000313" key="3">
    <source>
        <dbReference type="EMBL" id="MEJ1156090.1"/>
    </source>
</evidence>